<accession>A0A518G2K9</accession>
<dbReference type="KEGG" id="ahel:Q31a_10910"/>
<proteinExistence type="predicted"/>
<evidence type="ECO:0000256" key="2">
    <source>
        <dbReference type="SAM" id="SignalP"/>
    </source>
</evidence>
<feature type="compositionally biased region" description="Polar residues" evidence="1">
    <location>
        <begin position="38"/>
        <end position="48"/>
    </location>
</feature>
<reference evidence="3 4" key="1">
    <citation type="submission" date="2019-02" db="EMBL/GenBank/DDBJ databases">
        <title>Deep-cultivation of Planctomycetes and their phenomic and genomic characterization uncovers novel biology.</title>
        <authorList>
            <person name="Wiegand S."/>
            <person name="Jogler M."/>
            <person name="Boedeker C."/>
            <person name="Pinto D."/>
            <person name="Vollmers J."/>
            <person name="Rivas-Marin E."/>
            <person name="Kohn T."/>
            <person name="Peeters S.H."/>
            <person name="Heuer A."/>
            <person name="Rast P."/>
            <person name="Oberbeckmann S."/>
            <person name="Bunk B."/>
            <person name="Jeske O."/>
            <person name="Meyerdierks A."/>
            <person name="Storesund J.E."/>
            <person name="Kallscheuer N."/>
            <person name="Luecker S."/>
            <person name="Lage O.M."/>
            <person name="Pohl T."/>
            <person name="Merkel B.J."/>
            <person name="Hornburger P."/>
            <person name="Mueller R.-W."/>
            <person name="Bruemmer F."/>
            <person name="Labrenz M."/>
            <person name="Spormann A.M."/>
            <person name="Op den Camp H."/>
            <person name="Overmann J."/>
            <person name="Amann R."/>
            <person name="Jetten M.S.M."/>
            <person name="Mascher T."/>
            <person name="Medema M.H."/>
            <person name="Devos D.P."/>
            <person name="Kaster A.-K."/>
            <person name="Ovreas L."/>
            <person name="Rohde M."/>
            <person name="Galperin M.Y."/>
            <person name="Jogler C."/>
        </authorList>
    </citation>
    <scope>NUCLEOTIDE SEQUENCE [LARGE SCALE GENOMIC DNA]</scope>
    <source>
        <strain evidence="3 4">Q31a</strain>
    </source>
</reference>
<sequence precursor="true">MRIGSGKRRAKPALKIALALAAALLCTPVHAESEVSNKTEIGSVSTGAPTLAPSRPSDVRVSPQELSGDSAEAKQQAQPAVTTAATTSSILSNPSHPVVAVVPASADAPAPATSPAASATPKAAQQECKPCALKADAIARGLMVDDGKLTPIPMVSDQGSGVATEPPEPGSNTPCWPVFIACCDGGGTDCFIWYLQCCSVTGEEVRWNSCPVQEDPPGGPVPPPGGGPGVPPPVGP</sequence>
<evidence type="ECO:0000256" key="1">
    <source>
        <dbReference type="SAM" id="MobiDB-lite"/>
    </source>
</evidence>
<evidence type="ECO:0000313" key="4">
    <source>
        <dbReference type="Proteomes" id="UP000318017"/>
    </source>
</evidence>
<gene>
    <name evidence="3" type="ORF">Q31a_10910</name>
</gene>
<dbReference type="RefSeq" id="WP_145074903.1">
    <property type="nucleotide sequence ID" value="NZ_CP036298.1"/>
</dbReference>
<feature type="signal peptide" evidence="2">
    <location>
        <begin position="1"/>
        <end position="31"/>
    </location>
</feature>
<organism evidence="3 4">
    <name type="scientific">Aureliella helgolandensis</name>
    <dbReference type="NCBI Taxonomy" id="2527968"/>
    <lineage>
        <taxon>Bacteria</taxon>
        <taxon>Pseudomonadati</taxon>
        <taxon>Planctomycetota</taxon>
        <taxon>Planctomycetia</taxon>
        <taxon>Pirellulales</taxon>
        <taxon>Pirellulaceae</taxon>
        <taxon>Aureliella</taxon>
    </lineage>
</organism>
<dbReference type="Proteomes" id="UP000318017">
    <property type="component" value="Chromosome"/>
</dbReference>
<name>A0A518G2K9_9BACT</name>
<feature type="region of interest" description="Disordered" evidence="1">
    <location>
        <begin position="211"/>
        <end position="236"/>
    </location>
</feature>
<evidence type="ECO:0000313" key="3">
    <source>
        <dbReference type="EMBL" id="QDV22800.1"/>
    </source>
</evidence>
<protein>
    <submittedName>
        <fullName evidence="3">Uncharacterized protein</fullName>
    </submittedName>
</protein>
<feature type="compositionally biased region" description="Pro residues" evidence="1">
    <location>
        <begin position="217"/>
        <end position="236"/>
    </location>
</feature>
<feature type="chain" id="PRO_5022138928" evidence="2">
    <location>
        <begin position="32"/>
        <end position="236"/>
    </location>
</feature>
<keyword evidence="4" id="KW-1185">Reference proteome</keyword>
<dbReference type="AlphaFoldDB" id="A0A518G2K9"/>
<feature type="region of interest" description="Disordered" evidence="1">
    <location>
        <begin position="35"/>
        <end position="89"/>
    </location>
</feature>
<keyword evidence="2" id="KW-0732">Signal</keyword>
<feature type="compositionally biased region" description="Low complexity" evidence="1">
    <location>
        <begin position="75"/>
        <end position="87"/>
    </location>
</feature>
<dbReference type="EMBL" id="CP036298">
    <property type="protein sequence ID" value="QDV22800.1"/>
    <property type="molecule type" value="Genomic_DNA"/>
</dbReference>